<evidence type="ECO:0000313" key="1">
    <source>
        <dbReference type="EMBL" id="KAD6453466.1"/>
    </source>
</evidence>
<dbReference type="Proteomes" id="UP000326396">
    <property type="component" value="Linkage Group LG12"/>
</dbReference>
<reference evidence="1 2" key="1">
    <citation type="submission" date="2019-05" db="EMBL/GenBank/DDBJ databases">
        <title>Mikania micrantha, genome provides insights into the molecular mechanism of rapid growth.</title>
        <authorList>
            <person name="Liu B."/>
        </authorList>
    </citation>
    <scope>NUCLEOTIDE SEQUENCE [LARGE SCALE GENOMIC DNA]</scope>
    <source>
        <strain evidence="1">NLD-2019</strain>
        <tissue evidence="1">Leaf</tissue>
    </source>
</reference>
<dbReference type="EMBL" id="SZYD01000004">
    <property type="protein sequence ID" value="KAD6453466.1"/>
    <property type="molecule type" value="Genomic_DNA"/>
</dbReference>
<name>A0A5N6PHQ7_9ASTR</name>
<protein>
    <submittedName>
        <fullName evidence="1">Uncharacterized protein</fullName>
    </submittedName>
</protein>
<dbReference type="AlphaFoldDB" id="A0A5N6PHQ7"/>
<sequence length="203" mass="23196">MTLRSNEATFGKKEPFDRPSVIRTHLLIRQPHTPGHSFALPCTLIRQPPQTTFIRRPPTFDNHNSFDSFHSTVSSIRCFSFGSPLLFIHRGYFQLTKAGPIRHSIYPATFNREAAQQTHVNHIQAQSHFSWFNPTIRSNSVIHITNEDFVYLMGPRDGPMWPRLLGAAQGNVLAHHLMYWSTSISYGPPQKMSSKHKGFNSNN</sequence>
<keyword evidence="2" id="KW-1185">Reference proteome</keyword>
<accession>A0A5N6PHQ7</accession>
<evidence type="ECO:0000313" key="2">
    <source>
        <dbReference type="Proteomes" id="UP000326396"/>
    </source>
</evidence>
<organism evidence="1 2">
    <name type="scientific">Mikania micrantha</name>
    <name type="common">bitter vine</name>
    <dbReference type="NCBI Taxonomy" id="192012"/>
    <lineage>
        <taxon>Eukaryota</taxon>
        <taxon>Viridiplantae</taxon>
        <taxon>Streptophyta</taxon>
        <taxon>Embryophyta</taxon>
        <taxon>Tracheophyta</taxon>
        <taxon>Spermatophyta</taxon>
        <taxon>Magnoliopsida</taxon>
        <taxon>eudicotyledons</taxon>
        <taxon>Gunneridae</taxon>
        <taxon>Pentapetalae</taxon>
        <taxon>asterids</taxon>
        <taxon>campanulids</taxon>
        <taxon>Asterales</taxon>
        <taxon>Asteraceae</taxon>
        <taxon>Asteroideae</taxon>
        <taxon>Heliantheae alliance</taxon>
        <taxon>Eupatorieae</taxon>
        <taxon>Mikania</taxon>
    </lineage>
</organism>
<proteinExistence type="predicted"/>
<comment type="caution">
    <text evidence="1">The sequence shown here is derived from an EMBL/GenBank/DDBJ whole genome shotgun (WGS) entry which is preliminary data.</text>
</comment>
<gene>
    <name evidence="1" type="ORF">E3N88_08171</name>
</gene>